<organism evidence="11 12">
    <name type="scientific">Prosthecochloris aestuarii (strain DSM 271 / SK 413)</name>
    <dbReference type="NCBI Taxonomy" id="290512"/>
    <lineage>
        <taxon>Bacteria</taxon>
        <taxon>Pseudomonadati</taxon>
        <taxon>Chlorobiota</taxon>
        <taxon>Chlorobiia</taxon>
        <taxon>Chlorobiales</taxon>
        <taxon>Chlorobiaceae</taxon>
        <taxon>Prosthecochloris</taxon>
    </lineage>
</organism>
<dbReference type="GO" id="GO:0022857">
    <property type="term" value="F:transmembrane transporter activity"/>
    <property type="evidence" value="ECO:0007669"/>
    <property type="project" value="InterPro"/>
</dbReference>
<evidence type="ECO:0000256" key="10">
    <source>
        <dbReference type="SAM" id="Phobius"/>
    </source>
</evidence>
<dbReference type="SUPFAM" id="SSF103481">
    <property type="entry name" value="Multidrug resistance efflux transporter EmrE"/>
    <property type="match status" value="1"/>
</dbReference>
<evidence type="ECO:0000313" key="12">
    <source>
        <dbReference type="Proteomes" id="UP000002725"/>
    </source>
</evidence>
<feature type="transmembrane region" description="Helical" evidence="10">
    <location>
        <begin position="27"/>
        <end position="46"/>
    </location>
</feature>
<comment type="similarity">
    <text evidence="7">Belongs to the drug/metabolite transporter (DMT) superfamily. Small multidrug resistance (SMR) (TC 2.A.7.1) family. Gdx/SugE subfamily.</text>
</comment>
<evidence type="ECO:0000256" key="8">
    <source>
        <dbReference type="ARBA" id="ARBA00039168"/>
    </source>
</evidence>
<evidence type="ECO:0000256" key="3">
    <source>
        <dbReference type="ARBA" id="ARBA00022475"/>
    </source>
</evidence>
<feature type="transmembrane region" description="Helical" evidence="10">
    <location>
        <begin position="84"/>
        <end position="102"/>
    </location>
</feature>
<gene>
    <name evidence="11" type="ordered locus">Paes_0600</name>
</gene>
<feature type="transmembrane region" description="Helical" evidence="10">
    <location>
        <begin position="58"/>
        <end position="78"/>
    </location>
</feature>
<keyword evidence="3" id="KW-1003">Cell membrane</keyword>
<evidence type="ECO:0000256" key="9">
    <source>
        <dbReference type="RuleBase" id="RU003942"/>
    </source>
</evidence>
<keyword evidence="4 9" id="KW-0812">Transmembrane</keyword>
<dbReference type="Proteomes" id="UP000002725">
    <property type="component" value="Chromosome"/>
</dbReference>
<reference evidence="11" key="1">
    <citation type="submission" date="2008-06" db="EMBL/GenBank/DDBJ databases">
        <title>Complete sequence of chromosome of Prosthecochloris aestuarii DSM 271.</title>
        <authorList>
            <consortium name="US DOE Joint Genome Institute"/>
            <person name="Lucas S."/>
            <person name="Copeland A."/>
            <person name="Lapidus A."/>
            <person name="Glavina del Rio T."/>
            <person name="Dalin E."/>
            <person name="Tice H."/>
            <person name="Bruce D."/>
            <person name="Goodwin L."/>
            <person name="Pitluck S."/>
            <person name="Schmutz J."/>
            <person name="Larimer F."/>
            <person name="Land M."/>
            <person name="Hauser L."/>
            <person name="Kyrpides N."/>
            <person name="Anderson I."/>
            <person name="Liu Z."/>
            <person name="Li T."/>
            <person name="Zhao F."/>
            <person name="Overmann J."/>
            <person name="Bryant D.A."/>
            <person name="Richardson P."/>
        </authorList>
    </citation>
    <scope>NUCLEOTIDE SEQUENCE [LARGE SCALE GENOMIC DNA]</scope>
    <source>
        <strain evidence="11">DSM 271</strain>
    </source>
</reference>
<keyword evidence="12" id="KW-1185">Reference proteome</keyword>
<dbReference type="PANTHER" id="PTHR30561:SF0">
    <property type="entry name" value="GUANIDINIUM EXPORTER"/>
    <property type="match status" value="1"/>
</dbReference>
<dbReference type="FunFam" id="1.10.3730.20:FF:000001">
    <property type="entry name" value="Quaternary ammonium compound resistance transporter SugE"/>
    <property type="match status" value="1"/>
</dbReference>
<evidence type="ECO:0000256" key="5">
    <source>
        <dbReference type="ARBA" id="ARBA00022989"/>
    </source>
</evidence>
<keyword evidence="5 10" id="KW-1133">Transmembrane helix</keyword>
<dbReference type="InterPro" id="IPR000390">
    <property type="entry name" value="Small_drug/metabolite_transptr"/>
</dbReference>
<dbReference type="EMBL" id="CP001108">
    <property type="protein sequence ID" value="ACF45656.1"/>
    <property type="molecule type" value="Genomic_DNA"/>
</dbReference>
<dbReference type="eggNOG" id="COG2076">
    <property type="taxonomic scope" value="Bacteria"/>
</dbReference>
<keyword evidence="2" id="KW-0813">Transport</keyword>
<sequence>MVWVYLFVGGLFECVWAVSMKYSEGFTKLWPSIVTVLSMIASLWLLSLAMKSLPAGTAYAVWTGIGAVGVAVAGMFLFDEPRELIRILSILLIVAGVLGLRLL</sequence>
<dbReference type="RefSeq" id="WP_012505193.1">
    <property type="nucleotide sequence ID" value="NC_011059.1"/>
</dbReference>
<dbReference type="STRING" id="290512.Paes_0600"/>
<dbReference type="InterPro" id="IPR045324">
    <property type="entry name" value="Small_multidrug_res"/>
</dbReference>
<evidence type="ECO:0000256" key="1">
    <source>
        <dbReference type="ARBA" id="ARBA00004651"/>
    </source>
</evidence>
<dbReference type="AlphaFoldDB" id="B4S605"/>
<dbReference type="KEGG" id="paa:Paes_0600"/>
<proteinExistence type="inferred from homology"/>
<evidence type="ECO:0000256" key="7">
    <source>
        <dbReference type="ARBA" id="ARBA00038151"/>
    </source>
</evidence>
<dbReference type="HOGENOM" id="CLU_133067_1_2_10"/>
<comment type="subcellular location">
    <subcellularLocation>
        <location evidence="1 9">Cell membrane</location>
        <topology evidence="1 9">Multi-pass membrane protein</topology>
    </subcellularLocation>
</comment>
<keyword evidence="6 10" id="KW-0472">Membrane</keyword>
<evidence type="ECO:0000313" key="11">
    <source>
        <dbReference type="EMBL" id="ACF45656.1"/>
    </source>
</evidence>
<evidence type="ECO:0000256" key="6">
    <source>
        <dbReference type="ARBA" id="ARBA00023136"/>
    </source>
</evidence>
<dbReference type="GO" id="GO:0005886">
    <property type="term" value="C:plasma membrane"/>
    <property type="evidence" value="ECO:0007669"/>
    <property type="project" value="UniProtKB-SubCell"/>
</dbReference>
<dbReference type="Gene3D" id="1.10.3730.20">
    <property type="match status" value="1"/>
</dbReference>
<protein>
    <recommendedName>
        <fullName evidence="8">Guanidinium exporter</fullName>
    </recommendedName>
</protein>
<evidence type="ECO:0000256" key="2">
    <source>
        <dbReference type="ARBA" id="ARBA00022448"/>
    </source>
</evidence>
<dbReference type="NCBIfam" id="NF008512">
    <property type="entry name" value="PRK11431.1"/>
    <property type="match status" value="1"/>
</dbReference>
<dbReference type="GO" id="GO:1990961">
    <property type="term" value="P:xenobiotic detoxification by transmembrane export across the plasma membrane"/>
    <property type="evidence" value="ECO:0007669"/>
    <property type="project" value="UniProtKB-ARBA"/>
</dbReference>
<accession>B4S605</accession>
<dbReference type="InterPro" id="IPR037185">
    <property type="entry name" value="EmrE-like"/>
</dbReference>
<evidence type="ECO:0000256" key="4">
    <source>
        <dbReference type="ARBA" id="ARBA00022692"/>
    </source>
</evidence>
<dbReference type="PANTHER" id="PTHR30561">
    <property type="entry name" value="SMR FAMILY PROTON-DEPENDENT DRUG EFFLUX TRANSPORTER SUGE"/>
    <property type="match status" value="1"/>
</dbReference>
<dbReference type="Pfam" id="PF00893">
    <property type="entry name" value="Multi_Drug_Res"/>
    <property type="match status" value="1"/>
</dbReference>
<name>B4S605_PROA2</name>